<name>A0AAN9IT06_CLITE</name>
<dbReference type="Gene3D" id="3.40.50.10810">
    <property type="entry name" value="Tandem AAA-ATPase domain"/>
    <property type="match status" value="1"/>
</dbReference>
<organism evidence="2 3">
    <name type="scientific">Clitoria ternatea</name>
    <name type="common">Butterfly pea</name>
    <dbReference type="NCBI Taxonomy" id="43366"/>
    <lineage>
        <taxon>Eukaryota</taxon>
        <taxon>Viridiplantae</taxon>
        <taxon>Streptophyta</taxon>
        <taxon>Embryophyta</taxon>
        <taxon>Tracheophyta</taxon>
        <taxon>Spermatophyta</taxon>
        <taxon>Magnoliopsida</taxon>
        <taxon>eudicotyledons</taxon>
        <taxon>Gunneridae</taxon>
        <taxon>Pentapetalae</taxon>
        <taxon>rosids</taxon>
        <taxon>fabids</taxon>
        <taxon>Fabales</taxon>
        <taxon>Fabaceae</taxon>
        <taxon>Papilionoideae</taxon>
        <taxon>50 kb inversion clade</taxon>
        <taxon>NPAAA clade</taxon>
        <taxon>indigoferoid/millettioid clade</taxon>
        <taxon>Phaseoleae</taxon>
        <taxon>Clitoria</taxon>
    </lineage>
</organism>
<dbReference type="GO" id="GO:0003677">
    <property type="term" value="F:DNA binding"/>
    <property type="evidence" value="ECO:0007669"/>
    <property type="project" value="InterPro"/>
</dbReference>
<dbReference type="Gene3D" id="3.40.50.300">
    <property type="entry name" value="P-loop containing nucleotide triphosphate hydrolases"/>
    <property type="match status" value="1"/>
</dbReference>
<comment type="caution">
    <text evidence="2">The sequence shown here is derived from an EMBL/GenBank/DDBJ whole genome shotgun (WGS) entry which is preliminary data.</text>
</comment>
<dbReference type="InterPro" id="IPR038718">
    <property type="entry name" value="SNF2-like_sf"/>
</dbReference>
<evidence type="ECO:0000313" key="3">
    <source>
        <dbReference type="Proteomes" id="UP001359559"/>
    </source>
</evidence>
<evidence type="ECO:0000259" key="1">
    <source>
        <dbReference type="Pfam" id="PF00176"/>
    </source>
</evidence>
<dbReference type="GO" id="GO:0005524">
    <property type="term" value="F:ATP binding"/>
    <property type="evidence" value="ECO:0007669"/>
    <property type="project" value="InterPro"/>
</dbReference>
<dbReference type="InterPro" id="IPR044972">
    <property type="entry name" value="Mot1"/>
</dbReference>
<dbReference type="PANTHER" id="PTHR36498">
    <property type="entry name" value="TATA-BINDING PROTEIN-ASSOCIATED FACTOR 172"/>
    <property type="match status" value="1"/>
</dbReference>
<dbReference type="Pfam" id="PF00176">
    <property type="entry name" value="SNF2-rel_dom"/>
    <property type="match status" value="1"/>
</dbReference>
<dbReference type="InterPro" id="IPR000330">
    <property type="entry name" value="SNF2_N"/>
</dbReference>
<dbReference type="SUPFAM" id="SSF52540">
    <property type="entry name" value="P-loop containing nucleoside triphosphate hydrolases"/>
    <property type="match status" value="1"/>
</dbReference>
<protein>
    <recommendedName>
        <fullName evidence="1">SNF2 N-terminal domain-containing protein</fullName>
    </recommendedName>
</protein>
<feature type="domain" description="SNF2 N-terminal" evidence="1">
    <location>
        <begin position="3"/>
        <end position="64"/>
    </location>
</feature>
<evidence type="ECO:0000313" key="2">
    <source>
        <dbReference type="EMBL" id="KAK7285551.1"/>
    </source>
</evidence>
<dbReference type="AlphaFoldDB" id="A0AAN9IT06"/>
<dbReference type="GO" id="GO:0016887">
    <property type="term" value="F:ATP hydrolysis activity"/>
    <property type="evidence" value="ECO:0007669"/>
    <property type="project" value="InterPro"/>
</dbReference>
<dbReference type="InterPro" id="IPR027417">
    <property type="entry name" value="P-loop_NTPase"/>
</dbReference>
<sequence length="128" mass="14072">MHFLLHRTKDEVLSDLPEKIIQDRYCDLSPVQLKLYEQFFGSSVKQEMSSIVTMNESAAAEGSKKIPDSLSTILSALLPAGSDIISELHKLHHSPKLVALHEILEECGIRVDNSVSEGAVSVGSIERS</sequence>
<dbReference type="GO" id="GO:0017025">
    <property type="term" value="F:TBP-class protein binding"/>
    <property type="evidence" value="ECO:0007669"/>
    <property type="project" value="InterPro"/>
</dbReference>
<dbReference type="Proteomes" id="UP001359559">
    <property type="component" value="Unassembled WGS sequence"/>
</dbReference>
<keyword evidence="3" id="KW-1185">Reference proteome</keyword>
<gene>
    <name evidence="2" type="ORF">RJT34_20326</name>
</gene>
<proteinExistence type="predicted"/>
<dbReference type="PANTHER" id="PTHR36498:SF1">
    <property type="entry name" value="TATA-BINDING PROTEIN-ASSOCIATED FACTOR 172"/>
    <property type="match status" value="1"/>
</dbReference>
<accession>A0AAN9IT06</accession>
<dbReference type="EMBL" id="JAYKXN010000005">
    <property type="protein sequence ID" value="KAK7285551.1"/>
    <property type="molecule type" value="Genomic_DNA"/>
</dbReference>
<reference evidence="2 3" key="1">
    <citation type="submission" date="2024-01" db="EMBL/GenBank/DDBJ databases">
        <title>The genomes of 5 underutilized Papilionoideae crops provide insights into root nodulation and disease resistance.</title>
        <authorList>
            <person name="Yuan L."/>
        </authorList>
    </citation>
    <scope>NUCLEOTIDE SEQUENCE [LARGE SCALE GENOMIC DNA]</scope>
    <source>
        <strain evidence="2">LY-2023</strain>
        <tissue evidence="2">Leaf</tissue>
    </source>
</reference>